<dbReference type="AlphaFoldDB" id="A0A846MNM3"/>
<dbReference type="Gene3D" id="3.30.70.20">
    <property type="match status" value="1"/>
</dbReference>
<keyword evidence="1" id="KW-0813">Transport</keyword>
<keyword evidence="2" id="KW-0479">Metal-binding</keyword>
<dbReference type="Pfam" id="PF13459">
    <property type="entry name" value="Fer4_15"/>
    <property type="match status" value="1"/>
</dbReference>
<evidence type="ECO:0000259" key="6">
    <source>
        <dbReference type="PROSITE" id="PS51379"/>
    </source>
</evidence>
<organism evidence="7 8">
    <name type="scientific">Thermonema lapsum</name>
    <dbReference type="NCBI Taxonomy" id="28195"/>
    <lineage>
        <taxon>Bacteria</taxon>
        <taxon>Pseudomonadati</taxon>
        <taxon>Bacteroidota</taxon>
        <taxon>Cytophagia</taxon>
        <taxon>Cytophagales</taxon>
        <taxon>Thermonemataceae</taxon>
        <taxon>Thermonema</taxon>
    </lineage>
</organism>
<dbReference type="PROSITE" id="PS51379">
    <property type="entry name" value="4FE4S_FER_2"/>
    <property type="match status" value="1"/>
</dbReference>
<dbReference type="SUPFAM" id="SSF54862">
    <property type="entry name" value="4Fe-4S ferredoxins"/>
    <property type="match status" value="1"/>
</dbReference>
<keyword evidence="4" id="KW-0408">Iron</keyword>
<feature type="domain" description="4Fe-4S ferredoxin-type" evidence="6">
    <location>
        <begin position="5"/>
        <end position="33"/>
    </location>
</feature>
<evidence type="ECO:0000256" key="5">
    <source>
        <dbReference type="ARBA" id="ARBA00023014"/>
    </source>
</evidence>
<dbReference type="PANTHER" id="PTHR36923:SF3">
    <property type="entry name" value="FERREDOXIN"/>
    <property type="match status" value="1"/>
</dbReference>
<dbReference type="RefSeq" id="WP_166918234.1">
    <property type="nucleotide sequence ID" value="NZ_JAASRN010000001.1"/>
</dbReference>
<reference evidence="7 8" key="1">
    <citation type="submission" date="2020-03" db="EMBL/GenBank/DDBJ databases">
        <title>Genomic Encyclopedia of Type Strains, Phase IV (KMG-IV): sequencing the most valuable type-strain genomes for metagenomic binning, comparative biology and taxonomic classification.</title>
        <authorList>
            <person name="Goeker M."/>
        </authorList>
    </citation>
    <scope>NUCLEOTIDE SEQUENCE [LARGE SCALE GENOMIC DNA]</scope>
    <source>
        <strain evidence="7 8">DSM 5718</strain>
    </source>
</reference>
<dbReference type="PANTHER" id="PTHR36923">
    <property type="entry name" value="FERREDOXIN"/>
    <property type="match status" value="1"/>
</dbReference>
<dbReference type="InterPro" id="IPR051269">
    <property type="entry name" value="Fe-S_cluster_ET"/>
</dbReference>
<dbReference type="GO" id="GO:0051536">
    <property type="term" value="F:iron-sulfur cluster binding"/>
    <property type="evidence" value="ECO:0007669"/>
    <property type="project" value="UniProtKB-KW"/>
</dbReference>
<accession>A0A846MNM3</accession>
<evidence type="ECO:0000256" key="1">
    <source>
        <dbReference type="ARBA" id="ARBA00022448"/>
    </source>
</evidence>
<evidence type="ECO:0000256" key="4">
    <source>
        <dbReference type="ARBA" id="ARBA00023004"/>
    </source>
</evidence>
<evidence type="ECO:0000313" key="7">
    <source>
        <dbReference type="EMBL" id="NIK72947.1"/>
    </source>
</evidence>
<evidence type="ECO:0000256" key="3">
    <source>
        <dbReference type="ARBA" id="ARBA00022982"/>
    </source>
</evidence>
<keyword evidence="5" id="KW-0411">Iron-sulfur</keyword>
<comment type="caution">
    <text evidence="7">The sequence shown here is derived from an EMBL/GenBank/DDBJ whole genome shotgun (WGS) entry which is preliminary data.</text>
</comment>
<evidence type="ECO:0000313" key="8">
    <source>
        <dbReference type="Proteomes" id="UP000537126"/>
    </source>
</evidence>
<proteinExistence type="predicted"/>
<evidence type="ECO:0000256" key="2">
    <source>
        <dbReference type="ARBA" id="ARBA00022723"/>
    </source>
</evidence>
<keyword evidence="8" id="KW-1185">Reference proteome</keyword>
<dbReference type="InterPro" id="IPR017896">
    <property type="entry name" value="4Fe4S_Fe-S-bd"/>
</dbReference>
<dbReference type="EMBL" id="JAASRN010000001">
    <property type="protein sequence ID" value="NIK72947.1"/>
    <property type="molecule type" value="Genomic_DNA"/>
</dbReference>
<dbReference type="GO" id="GO:0046872">
    <property type="term" value="F:metal ion binding"/>
    <property type="evidence" value="ECO:0007669"/>
    <property type="project" value="UniProtKB-KW"/>
</dbReference>
<protein>
    <submittedName>
        <fullName evidence="7">Ferredoxin</fullName>
    </submittedName>
</protein>
<gene>
    <name evidence="7" type="ORF">FHS56_000433</name>
</gene>
<name>A0A846MNM3_9BACT</name>
<dbReference type="Proteomes" id="UP000537126">
    <property type="component" value="Unassembled WGS sequence"/>
</dbReference>
<keyword evidence="3" id="KW-0249">Electron transport</keyword>
<sequence length="78" mass="9011">MKKKYRVIQYRQKCIGCNACVEVAPERWRMSKKDGKSVLLGAKEKKGIFSVLIHEEELEANRLAAEYCPVNIIRILDT</sequence>